<organism evidence="2 3">
    <name type="scientific">Nonomuraea maheshkhaliensis</name>
    <dbReference type="NCBI Taxonomy" id="419590"/>
    <lineage>
        <taxon>Bacteria</taxon>
        <taxon>Bacillati</taxon>
        <taxon>Actinomycetota</taxon>
        <taxon>Actinomycetes</taxon>
        <taxon>Streptosporangiales</taxon>
        <taxon>Streptosporangiaceae</taxon>
        <taxon>Nonomuraea</taxon>
    </lineage>
</organism>
<evidence type="ECO:0000256" key="1">
    <source>
        <dbReference type="PROSITE-ProRule" id="PRU00339"/>
    </source>
</evidence>
<evidence type="ECO:0000313" key="2">
    <source>
        <dbReference type="EMBL" id="GAA1639167.1"/>
    </source>
</evidence>
<evidence type="ECO:0008006" key="4">
    <source>
        <dbReference type="Google" id="ProtNLM"/>
    </source>
</evidence>
<dbReference type="SUPFAM" id="SSF48452">
    <property type="entry name" value="TPR-like"/>
    <property type="match status" value="1"/>
</dbReference>
<reference evidence="2 3" key="1">
    <citation type="journal article" date="2019" name="Int. J. Syst. Evol. Microbiol.">
        <title>The Global Catalogue of Microorganisms (GCM) 10K type strain sequencing project: providing services to taxonomists for standard genome sequencing and annotation.</title>
        <authorList>
            <consortium name="The Broad Institute Genomics Platform"/>
            <consortium name="The Broad Institute Genome Sequencing Center for Infectious Disease"/>
            <person name="Wu L."/>
            <person name="Ma J."/>
        </authorList>
    </citation>
    <scope>NUCLEOTIDE SEQUENCE [LARGE SCALE GENOMIC DNA]</scope>
    <source>
        <strain evidence="2 3">JCM 13929</strain>
    </source>
</reference>
<sequence length="445" mass="48544">MPAVSAKPTYFTVPGGAEPEVPSVSDRWDLWLLSPYFGLHRPSACSLHTAGVLEAYDDVDRDAPASPLQLHTPRGFRTTIARGAARPDLDHDEPDGLPRDQWTSDWSRLVELYTNAPELSGEQRLRLGVLLSALDLDVAALRALPSPDVASIATDPLAASTAMKRSHALSRARPGPETADADRRVLSLIAHSTALPASMCLTAALTLLVKAARGRAPDLTAVQELRELSAGHAGGLERDDTPISRLLRSTYWRAVSYEPFLRGDHARTAHELDLAEELARQGVEDRPGLLLFRQNLHPLLETRSRAAREHGHLDLAVAYATELTELDPYDGKVHYNLGTTHRARGDHEGALTAFRRAVALGLPHASRARVAVAQCLEALGDLPSALAEYVEAVREDPADHRAAGGARRLASRTGRPEILDWHRGWVMAWRRRLALESLQASGRSA</sequence>
<comment type="caution">
    <text evidence="2">The sequence shown here is derived from an EMBL/GenBank/DDBJ whole genome shotgun (WGS) entry which is preliminary data.</text>
</comment>
<dbReference type="Gene3D" id="1.25.40.10">
    <property type="entry name" value="Tetratricopeptide repeat domain"/>
    <property type="match status" value="1"/>
</dbReference>
<protein>
    <recommendedName>
        <fullName evidence="4">Tetratricopeptide repeat protein</fullName>
    </recommendedName>
</protein>
<proteinExistence type="predicted"/>
<accession>A0ABN2FBI2</accession>
<evidence type="ECO:0000313" key="3">
    <source>
        <dbReference type="Proteomes" id="UP001500064"/>
    </source>
</evidence>
<feature type="repeat" description="TPR" evidence="1">
    <location>
        <begin position="331"/>
        <end position="364"/>
    </location>
</feature>
<keyword evidence="1" id="KW-0802">TPR repeat</keyword>
<dbReference type="Pfam" id="PF13432">
    <property type="entry name" value="TPR_16"/>
    <property type="match status" value="1"/>
</dbReference>
<dbReference type="InterPro" id="IPR019734">
    <property type="entry name" value="TPR_rpt"/>
</dbReference>
<gene>
    <name evidence="2" type="ORF">GCM10009733_040460</name>
</gene>
<dbReference type="PROSITE" id="PS50005">
    <property type="entry name" value="TPR"/>
    <property type="match status" value="1"/>
</dbReference>
<dbReference type="Proteomes" id="UP001500064">
    <property type="component" value="Unassembled WGS sequence"/>
</dbReference>
<dbReference type="SMART" id="SM00028">
    <property type="entry name" value="TPR"/>
    <property type="match status" value="2"/>
</dbReference>
<dbReference type="EMBL" id="BAAAMU010000026">
    <property type="protein sequence ID" value="GAA1639167.1"/>
    <property type="molecule type" value="Genomic_DNA"/>
</dbReference>
<name>A0ABN2FBI2_9ACTN</name>
<keyword evidence="3" id="KW-1185">Reference proteome</keyword>
<dbReference type="InterPro" id="IPR011990">
    <property type="entry name" value="TPR-like_helical_dom_sf"/>
</dbReference>